<dbReference type="InterPro" id="IPR043565">
    <property type="entry name" value="PAX_fam"/>
</dbReference>
<accession>A0A1I7STR5</accession>
<dbReference type="GO" id="GO:0000981">
    <property type="term" value="F:DNA-binding transcription factor activity, RNA polymerase II-specific"/>
    <property type="evidence" value="ECO:0007669"/>
    <property type="project" value="InterPro"/>
</dbReference>
<keyword evidence="5" id="KW-0805">Transcription regulation</keyword>
<dbReference type="Gene3D" id="1.10.10.60">
    <property type="entry name" value="Homeodomain-like"/>
    <property type="match status" value="1"/>
</dbReference>
<dbReference type="PROSITE" id="PS00034">
    <property type="entry name" value="PAIRED_1"/>
    <property type="match status" value="1"/>
</dbReference>
<dbReference type="GO" id="GO:0005634">
    <property type="term" value="C:nucleus"/>
    <property type="evidence" value="ECO:0007669"/>
    <property type="project" value="UniProtKB-SubCell"/>
</dbReference>
<comment type="subcellular location">
    <subcellularLocation>
        <location evidence="1 10 11">Nucleus</location>
    </subcellularLocation>
</comment>
<evidence type="ECO:0000256" key="7">
    <source>
        <dbReference type="ARBA" id="ARBA00023155"/>
    </source>
</evidence>
<dbReference type="InterPro" id="IPR001356">
    <property type="entry name" value="HD"/>
</dbReference>
<feature type="compositionally biased region" description="Polar residues" evidence="12">
    <location>
        <begin position="51"/>
        <end position="70"/>
    </location>
</feature>
<dbReference type="FunFam" id="1.10.10.10:FF:000069">
    <property type="entry name" value="Paired box protein Pax-6"/>
    <property type="match status" value="1"/>
</dbReference>
<evidence type="ECO:0000256" key="2">
    <source>
        <dbReference type="ARBA" id="ARBA00005733"/>
    </source>
</evidence>
<dbReference type="GO" id="GO:0030182">
    <property type="term" value="P:neuron differentiation"/>
    <property type="evidence" value="ECO:0007669"/>
    <property type="project" value="UniProtKB-ARBA"/>
</dbReference>
<feature type="DNA-binding region" description="Homeobox" evidence="10">
    <location>
        <begin position="270"/>
        <end position="329"/>
    </location>
</feature>
<proteinExistence type="inferred from homology"/>
<dbReference type="CDD" id="cd00086">
    <property type="entry name" value="homeodomain"/>
    <property type="match status" value="1"/>
</dbReference>
<dbReference type="PROSITE" id="PS00027">
    <property type="entry name" value="HOMEOBOX_1"/>
    <property type="match status" value="1"/>
</dbReference>
<reference evidence="14" key="1">
    <citation type="submission" date="2016-11" db="UniProtKB">
        <authorList>
            <consortium name="WormBaseParasite"/>
        </authorList>
    </citation>
    <scope>IDENTIFICATION</scope>
</reference>
<evidence type="ECO:0000313" key="14">
    <source>
        <dbReference type="WBParaSite" id="BXY_1643500.1"/>
    </source>
</evidence>
<keyword evidence="8" id="KW-0804">Transcription</keyword>
<keyword evidence="3" id="KW-0217">Developmental protein</keyword>
<dbReference type="SMART" id="SM00351">
    <property type="entry name" value="PAX"/>
    <property type="match status" value="1"/>
</dbReference>
<dbReference type="GO" id="GO:0000978">
    <property type="term" value="F:RNA polymerase II cis-regulatory region sequence-specific DNA binding"/>
    <property type="evidence" value="ECO:0007669"/>
    <property type="project" value="TreeGrafter"/>
</dbReference>
<dbReference type="PROSITE" id="PS50071">
    <property type="entry name" value="HOMEOBOX_2"/>
    <property type="match status" value="1"/>
</dbReference>
<sequence length="549" mass="61209">MHSNQEETENSAVPKNDFGHSKHELSQFTDLGASVSGLGHFQLQPCQEQDQNAMPTQRGMSQDTGHTGVNQLGGEFVNGRPLPDATRQKIVDLAVKGMRPCDISRMLRVSNGCVSKILGRYYESGSIRPRAIGGSKPRVATVQVCDKIEQYKREQPSIFAWEIRDKLMSEGVCTDDSIPSVSSINRVLRNLASRKDQQQAQQDYFRGALRYSVQQWCQPWQMHVPGTVPLGNFPIPSITMDTKKEPEEDHKPPMDPDEEASRRMCLKRKLQRNRTSFTQEQIENLEREFENSHYPDVYTRENLAQRINLPEARIQVWFSNRRAKYRREEKMRKQKNGELPPSNMQPPGNAPTPSSSVSSASSGSSLGSAGVGGVMTPPSSTSAINGSNGQIAAIGGMIPNNLDPQHNLSVVSSQPNDLNGTDQNSATNGIVRYNQQMSASTFMQPTMGYGLPNHMDQYNFSMPAQDFNSYQMFQSARYDFNYSRQVPPATSFANTSPIANASVSSDYTRNWLAAPPSLSLSVLGIDNQTAHLQDLSDSHHDPTQSYWRQ</sequence>
<dbReference type="PANTHER" id="PTHR45636">
    <property type="entry name" value="PAIRED BOX PROTEIN PAX-6-RELATED-RELATED"/>
    <property type="match status" value="1"/>
</dbReference>
<dbReference type="Gene3D" id="1.10.10.10">
    <property type="entry name" value="Winged helix-like DNA-binding domain superfamily/Winged helix DNA-binding domain"/>
    <property type="match status" value="2"/>
</dbReference>
<dbReference type="InterPro" id="IPR043182">
    <property type="entry name" value="PAIRED_DNA-bd_dom"/>
</dbReference>
<evidence type="ECO:0000256" key="1">
    <source>
        <dbReference type="ARBA" id="ARBA00004123"/>
    </source>
</evidence>
<dbReference type="InterPro" id="IPR001523">
    <property type="entry name" value="Paired_dom"/>
</dbReference>
<organism evidence="13 14">
    <name type="scientific">Bursaphelenchus xylophilus</name>
    <name type="common">Pinewood nematode worm</name>
    <name type="synonym">Aphelenchoides xylophilus</name>
    <dbReference type="NCBI Taxonomy" id="6326"/>
    <lineage>
        <taxon>Eukaryota</taxon>
        <taxon>Metazoa</taxon>
        <taxon>Ecdysozoa</taxon>
        <taxon>Nematoda</taxon>
        <taxon>Chromadorea</taxon>
        <taxon>Rhabditida</taxon>
        <taxon>Tylenchina</taxon>
        <taxon>Tylenchomorpha</taxon>
        <taxon>Aphelenchoidea</taxon>
        <taxon>Aphelenchoididae</taxon>
        <taxon>Bursaphelenchus</taxon>
    </lineage>
</organism>
<dbReference type="FunFam" id="1.10.10.10:FF:000003">
    <property type="entry name" value="Paired box protein Pax-6"/>
    <property type="match status" value="1"/>
</dbReference>
<feature type="region of interest" description="Disordered" evidence="12">
    <location>
        <begin position="241"/>
        <end position="261"/>
    </location>
</feature>
<feature type="region of interest" description="Disordered" evidence="12">
    <location>
        <begin position="326"/>
        <end position="387"/>
    </location>
</feature>
<dbReference type="PRINTS" id="PR00027">
    <property type="entry name" value="PAIREDBOX"/>
</dbReference>
<evidence type="ECO:0000256" key="5">
    <source>
        <dbReference type="ARBA" id="ARBA00023015"/>
    </source>
</evidence>
<dbReference type="GO" id="GO:0048513">
    <property type="term" value="P:animal organ development"/>
    <property type="evidence" value="ECO:0007669"/>
    <property type="project" value="UniProtKB-ARBA"/>
</dbReference>
<evidence type="ECO:0000313" key="13">
    <source>
        <dbReference type="Proteomes" id="UP000095284"/>
    </source>
</evidence>
<dbReference type="PANTHER" id="PTHR45636:SF41">
    <property type="entry name" value="PAIRED BOX PROTEIN PAX-6-RELATED"/>
    <property type="match status" value="1"/>
</dbReference>
<dbReference type="Pfam" id="PF00292">
    <property type="entry name" value="PAX"/>
    <property type="match status" value="1"/>
</dbReference>
<keyword evidence="4" id="KW-0563">Paired box</keyword>
<dbReference type="PROSITE" id="PS51057">
    <property type="entry name" value="PAIRED_2"/>
    <property type="match status" value="1"/>
</dbReference>
<dbReference type="WBParaSite" id="BXY_1643500.1">
    <property type="protein sequence ID" value="BXY_1643500.1"/>
    <property type="gene ID" value="BXY_1643500"/>
</dbReference>
<comment type="similarity">
    <text evidence="2">Belongs to the paired homeobox family.</text>
</comment>
<feature type="compositionally biased region" description="Polar residues" evidence="12">
    <location>
        <begin position="377"/>
        <end position="387"/>
    </location>
</feature>
<dbReference type="InterPro" id="IPR036388">
    <property type="entry name" value="WH-like_DNA-bd_sf"/>
</dbReference>
<name>A0A1I7STR5_BURXY</name>
<evidence type="ECO:0000256" key="10">
    <source>
        <dbReference type="PROSITE-ProRule" id="PRU00108"/>
    </source>
</evidence>
<dbReference type="AlphaFoldDB" id="A0A1I7STR5"/>
<dbReference type="SUPFAM" id="SSF46689">
    <property type="entry name" value="Homeodomain-like"/>
    <property type="match status" value="2"/>
</dbReference>
<evidence type="ECO:0000256" key="6">
    <source>
        <dbReference type="ARBA" id="ARBA00023125"/>
    </source>
</evidence>
<evidence type="ECO:0000256" key="3">
    <source>
        <dbReference type="ARBA" id="ARBA00022473"/>
    </source>
</evidence>
<feature type="compositionally biased region" description="Low complexity" evidence="12">
    <location>
        <begin position="354"/>
        <end position="368"/>
    </location>
</feature>
<evidence type="ECO:0000256" key="9">
    <source>
        <dbReference type="ARBA" id="ARBA00023242"/>
    </source>
</evidence>
<dbReference type="InterPro" id="IPR017970">
    <property type="entry name" value="Homeobox_CS"/>
</dbReference>
<dbReference type="CDD" id="cd00131">
    <property type="entry name" value="PAX"/>
    <property type="match status" value="1"/>
</dbReference>
<evidence type="ECO:0000256" key="12">
    <source>
        <dbReference type="SAM" id="MobiDB-lite"/>
    </source>
</evidence>
<feature type="region of interest" description="Disordered" evidence="12">
    <location>
        <begin position="1"/>
        <end position="20"/>
    </location>
</feature>
<evidence type="ECO:0000256" key="11">
    <source>
        <dbReference type="RuleBase" id="RU000682"/>
    </source>
</evidence>
<protein>
    <submittedName>
        <fullName evidence="14">Paired box protein Pax-6</fullName>
    </submittedName>
</protein>
<dbReference type="GO" id="GO:0051240">
    <property type="term" value="P:positive regulation of multicellular organismal process"/>
    <property type="evidence" value="ECO:0007669"/>
    <property type="project" value="UniProtKB-ARBA"/>
</dbReference>
<dbReference type="Pfam" id="PF00046">
    <property type="entry name" value="Homeodomain"/>
    <property type="match status" value="1"/>
</dbReference>
<dbReference type="Proteomes" id="UP000095284">
    <property type="component" value="Unplaced"/>
</dbReference>
<keyword evidence="9 10" id="KW-0539">Nucleus</keyword>
<dbReference type="InterPro" id="IPR009057">
    <property type="entry name" value="Homeodomain-like_sf"/>
</dbReference>
<dbReference type="eggNOG" id="KOG0849">
    <property type="taxonomic scope" value="Eukaryota"/>
</dbReference>
<feature type="region of interest" description="Disordered" evidence="12">
    <location>
        <begin position="51"/>
        <end position="81"/>
    </location>
</feature>
<evidence type="ECO:0000256" key="4">
    <source>
        <dbReference type="ARBA" id="ARBA00022724"/>
    </source>
</evidence>
<keyword evidence="7 10" id="KW-0371">Homeobox</keyword>
<keyword evidence="6 10" id="KW-0238">DNA-binding</keyword>
<dbReference type="SMART" id="SM00389">
    <property type="entry name" value="HOX"/>
    <property type="match status" value="1"/>
</dbReference>
<evidence type="ECO:0000256" key="8">
    <source>
        <dbReference type="ARBA" id="ARBA00023163"/>
    </source>
</evidence>
<dbReference type="FunFam" id="1.10.10.60:FF:000679">
    <property type="entry name" value="Homeobox protein aristaless"/>
    <property type="match status" value="1"/>
</dbReference>